<evidence type="ECO:0000313" key="2">
    <source>
        <dbReference type="EMBL" id="GFY76169.1"/>
    </source>
</evidence>
<feature type="compositionally biased region" description="Polar residues" evidence="1">
    <location>
        <begin position="1"/>
        <end position="15"/>
    </location>
</feature>
<feature type="compositionally biased region" description="Low complexity" evidence="1">
    <location>
        <begin position="52"/>
        <end position="67"/>
    </location>
</feature>
<sequence length="133" mass="14696">MNNRGLPSSANSSWPLNKKRLESKESLQRRETDPYHLRPRNRVTKEAGSKTSGGEVQVQGGQSGPEENYLRGLAHTTRVDTTGRSPNTSVANSRSRIQGKDDPAVIVKHKVNAPGSTPDSKIVWRRIEVQRVG</sequence>
<evidence type="ECO:0000313" key="3">
    <source>
        <dbReference type="Proteomes" id="UP000886998"/>
    </source>
</evidence>
<keyword evidence="3" id="KW-1185">Reference proteome</keyword>
<accession>A0A8X6YUX5</accession>
<reference evidence="2" key="1">
    <citation type="submission" date="2020-08" db="EMBL/GenBank/DDBJ databases">
        <title>Multicomponent nature underlies the extraordinary mechanical properties of spider dragline silk.</title>
        <authorList>
            <person name="Kono N."/>
            <person name="Nakamura H."/>
            <person name="Mori M."/>
            <person name="Yoshida Y."/>
            <person name="Ohtoshi R."/>
            <person name="Malay A.D."/>
            <person name="Moran D.A.P."/>
            <person name="Tomita M."/>
            <person name="Numata K."/>
            <person name="Arakawa K."/>
        </authorList>
    </citation>
    <scope>NUCLEOTIDE SEQUENCE</scope>
</reference>
<gene>
    <name evidence="2" type="ORF">TNIN_498531</name>
</gene>
<dbReference type="AlphaFoldDB" id="A0A8X6YUX5"/>
<organism evidence="2 3">
    <name type="scientific">Trichonephila inaurata madagascariensis</name>
    <dbReference type="NCBI Taxonomy" id="2747483"/>
    <lineage>
        <taxon>Eukaryota</taxon>
        <taxon>Metazoa</taxon>
        <taxon>Ecdysozoa</taxon>
        <taxon>Arthropoda</taxon>
        <taxon>Chelicerata</taxon>
        <taxon>Arachnida</taxon>
        <taxon>Araneae</taxon>
        <taxon>Araneomorphae</taxon>
        <taxon>Entelegynae</taxon>
        <taxon>Araneoidea</taxon>
        <taxon>Nephilidae</taxon>
        <taxon>Trichonephila</taxon>
        <taxon>Trichonephila inaurata</taxon>
    </lineage>
</organism>
<dbReference type="Proteomes" id="UP000886998">
    <property type="component" value="Unassembled WGS sequence"/>
</dbReference>
<protein>
    <submittedName>
        <fullName evidence="2">Uncharacterized protein</fullName>
    </submittedName>
</protein>
<feature type="region of interest" description="Disordered" evidence="1">
    <location>
        <begin position="1"/>
        <end position="103"/>
    </location>
</feature>
<evidence type="ECO:0000256" key="1">
    <source>
        <dbReference type="SAM" id="MobiDB-lite"/>
    </source>
</evidence>
<proteinExistence type="predicted"/>
<feature type="compositionally biased region" description="Basic and acidic residues" evidence="1">
    <location>
        <begin position="19"/>
        <end position="36"/>
    </location>
</feature>
<comment type="caution">
    <text evidence="2">The sequence shown here is derived from an EMBL/GenBank/DDBJ whole genome shotgun (WGS) entry which is preliminary data.</text>
</comment>
<dbReference type="EMBL" id="BMAV01021793">
    <property type="protein sequence ID" value="GFY76169.1"/>
    <property type="molecule type" value="Genomic_DNA"/>
</dbReference>
<feature type="compositionally biased region" description="Polar residues" evidence="1">
    <location>
        <begin position="79"/>
        <end position="96"/>
    </location>
</feature>
<name>A0A8X6YUX5_9ARAC</name>